<dbReference type="EMBL" id="CAUYUE010000008">
    <property type="protein sequence ID" value="CAK0783249.1"/>
    <property type="molecule type" value="Genomic_DNA"/>
</dbReference>
<accession>A0AAV1I871</accession>
<reference evidence="1 2" key="1">
    <citation type="submission" date="2023-10" db="EMBL/GenBank/DDBJ databases">
        <authorList>
            <person name="Maclean D."/>
            <person name="Macfadyen A."/>
        </authorList>
    </citation>
    <scope>NUCLEOTIDE SEQUENCE [LARGE SCALE GENOMIC DNA]</scope>
</reference>
<evidence type="ECO:0000313" key="2">
    <source>
        <dbReference type="Proteomes" id="UP001314263"/>
    </source>
</evidence>
<dbReference type="PANTHER" id="PTHR35716:SF4">
    <property type="entry name" value="ARGININE DECARBOXYLASE"/>
    <property type="match status" value="1"/>
</dbReference>
<dbReference type="Proteomes" id="UP001314263">
    <property type="component" value="Unassembled WGS sequence"/>
</dbReference>
<gene>
    <name evidence="1" type="ORF">CVIRNUC_006448</name>
</gene>
<sequence length="246" mass="27434">MAQIGLLTRVHTHARAIHSSRLPGQTDVRLSCHTCSPTPRFRNAALSLEPRSVRLCLCCSQEEERSAGTALASKFSQHINQSGKRRPLEHRAPTPMLPPTAVVAAQMDALQMNDWPDPDSGVRTAFLFSKPFECESMVAGRANPTVCHSWQGKEQWVTYQQFADALHGDPLDSLLNCDSWQPGELIFPSKRGENRAVQVVHVRAASRQQPPVMRAYTFSFCLERVDVGPYKGCWMTVGLRMGDYSV</sequence>
<proteinExistence type="predicted"/>
<name>A0AAV1I871_9CHLO</name>
<comment type="caution">
    <text evidence="1">The sequence shown here is derived from an EMBL/GenBank/DDBJ whole genome shotgun (WGS) entry which is preliminary data.</text>
</comment>
<keyword evidence="2" id="KW-1185">Reference proteome</keyword>
<dbReference type="AlphaFoldDB" id="A0AAV1I871"/>
<dbReference type="PANTHER" id="PTHR35716">
    <property type="entry name" value="OS05G0574700 PROTEIN-RELATED"/>
    <property type="match status" value="1"/>
</dbReference>
<evidence type="ECO:0000313" key="1">
    <source>
        <dbReference type="EMBL" id="CAK0783249.1"/>
    </source>
</evidence>
<organism evidence="1 2">
    <name type="scientific">Coccomyxa viridis</name>
    <dbReference type="NCBI Taxonomy" id="1274662"/>
    <lineage>
        <taxon>Eukaryota</taxon>
        <taxon>Viridiplantae</taxon>
        <taxon>Chlorophyta</taxon>
        <taxon>core chlorophytes</taxon>
        <taxon>Trebouxiophyceae</taxon>
        <taxon>Trebouxiophyceae incertae sedis</taxon>
        <taxon>Coccomyxaceae</taxon>
        <taxon>Coccomyxa</taxon>
    </lineage>
</organism>
<protein>
    <submittedName>
        <fullName evidence="1">Uncharacterized protein</fullName>
    </submittedName>
</protein>